<evidence type="ECO:0000256" key="5">
    <source>
        <dbReference type="ARBA" id="ARBA00020607"/>
    </source>
</evidence>
<evidence type="ECO:0000256" key="2">
    <source>
        <dbReference type="ARBA" id="ARBA00005041"/>
    </source>
</evidence>
<evidence type="ECO:0000256" key="3">
    <source>
        <dbReference type="ARBA" id="ARBA00009892"/>
    </source>
</evidence>
<evidence type="ECO:0000256" key="7">
    <source>
        <dbReference type="ARBA" id="ARBA00023256"/>
    </source>
</evidence>
<dbReference type="AlphaFoldDB" id="A0A7R8WMB5"/>
<dbReference type="OrthoDB" id="294378at2759"/>
<comment type="pathway">
    <text evidence="2">Protein modification; eIF5A hypusination.</text>
</comment>
<dbReference type="GO" id="GO:0034038">
    <property type="term" value="F:deoxyhypusine synthase activity"/>
    <property type="evidence" value="ECO:0007669"/>
    <property type="project" value="UniProtKB-EC"/>
</dbReference>
<name>A0A7R8WMB5_9CRUS</name>
<comment type="catalytic activity">
    <reaction evidence="1">
        <text>[eIF5A protein]-L-lysine + spermidine = [eIF5A protein]-deoxyhypusine + propane-1,3-diamine</text>
        <dbReference type="Rhea" id="RHEA:33299"/>
        <dbReference type="Rhea" id="RHEA-COMP:10143"/>
        <dbReference type="Rhea" id="RHEA-COMP:10144"/>
        <dbReference type="ChEBI" id="CHEBI:29969"/>
        <dbReference type="ChEBI" id="CHEBI:57484"/>
        <dbReference type="ChEBI" id="CHEBI:57834"/>
        <dbReference type="ChEBI" id="CHEBI:82657"/>
        <dbReference type="EC" id="2.5.1.46"/>
    </reaction>
</comment>
<dbReference type="PANTHER" id="PTHR11703:SF0">
    <property type="entry name" value="DEOXYHYPUSINE SYNTHASE"/>
    <property type="match status" value="1"/>
</dbReference>
<dbReference type="EMBL" id="OB668647">
    <property type="protein sequence ID" value="CAD7234419.1"/>
    <property type="molecule type" value="Genomic_DNA"/>
</dbReference>
<dbReference type="PANTHER" id="PTHR11703">
    <property type="entry name" value="DEOXYHYPUSINE SYNTHASE"/>
    <property type="match status" value="1"/>
</dbReference>
<comment type="similarity">
    <text evidence="3">Belongs to the deoxyhypusine synthase family.</text>
</comment>
<dbReference type="InterPro" id="IPR029035">
    <property type="entry name" value="DHS-like_NAD/FAD-binding_dom"/>
</dbReference>
<keyword evidence="6" id="KW-0520">NAD</keyword>
<evidence type="ECO:0000256" key="1">
    <source>
        <dbReference type="ARBA" id="ARBA00000952"/>
    </source>
</evidence>
<dbReference type="Gene3D" id="3.40.910.10">
    <property type="entry name" value="Deoxyhypusine synthase"/>
    <property type="match status" value="1"/>
</dbReference>
<protein>
    <recommendedName>
        <fullName evidence="5">Deoxyhypusine synthase</fullName>
        <ecNumber evidence="4">2.5.1.46</ecNumber>
    </recommendedName>
</protein>
<dbReference type="GO" id="GO:0005737">
    <property type="term" value="C:cytoplasm"/>
    <property type="evidence" value="ECO:0007669"/>
    <property type="project" value="TreeGrafter"/>
</dbReference>
<reference evidence="9" key="1">
    <citation type="submission" date="2020-11" db="EMBL/GenBank/DDBJ databases">
        <authorList>
            <person name="Tran Van P."/>
        </authorList>
    </citation>
    <scope>NUCLEOTIDE SEQUENCE</scope>
</reference>
<keyword evidence="7" id="KW-0386">Hypusine biosynthesis</keyword>
<accession>A0A7R8WMB5</accession>
<evidence type="ECO:0000256" key="6">
    <source>
        <dbReference type="ARBA" id="ARBA00023027"/>
    </source>
</evidence>
<dbReference type="InterPro" id="IPR036982">
    <property type="entry name" value="Deoxyhypusine_synthase_sf"/>
</dbReference>
<proteinExistence type="inferred from homology"/>
<dbReference type="InterPro" id="IPR002773">
    <property type="entry name" value="Deoxyhypusine_synthase"/>
</dbReference>
<evidence type="ECO:0000256" key="4">
    <source>
        <dbReference type="ARBA" id="ARBA00012683"/>
    </source>
</evidence>
<dbReference type="SUPFAM" id="SSF52467">
    <property type="entry name" value="DHS-like NAD/FAD-binding domain"/>
    <property type="match status" value="1"/>
</dbReference>
<comment type="function">
    <text evidence="8">Catalyzes the NAD-dependent oxidative cleavage of spermidine and the subsequent transfer of the butylamine moiety of spermidine to the epsilon-amino group of a critical lysine residue of the eIF-5A precursor protein to form the intermediate deoxyhypusine residue. This is the first step of the post-translational modification of that lysine into an unusual amino acid residue named hypusine. Hypusination is unique to mature eIF-5A factor and is essential for its function.</text>
</comment>
<dbReference type="EC" id="2.5.1.46" evidence="4"/>
<sequence length="127" mass="13910">MMYFHSYKNPGLVLDILPDLRLLNTMAVRAKNAGMIIVGGGVVKHHICNANLMRNGANFSVFLNTANEFDGSDSGARPDEAISWGKIRMDAQPVKVYAEASLIFPLLVAETFARAFHEKKKSPSSAD</sequence>
<dbReference type="Pfam" id="PF01916">
    <property type="entry name" value="DS"/>
    <property type="match status" value="1"/>
</dbReference>
<dbReference type="FunFam" id="3.40.910.10:FF:000010">
    <property type="entry name" value="Deoxyhypusine synthase"/>
    <property type="match status" value="1"/>
</dbReference>
<evidence type="ECO:0000256" key="8">
    <source>
        <dbReference type="ARBA" id="ARBA00056884"/>
    </source>
</evidence>
<organism evidence="9">
    <name type="scientific">Cyprideis torosa</name>
    <dbReference type="NCBI Taxonomy" id="163714"/>
    <lineage>
        <taxon>Eukaryota</taxon>
        <taxon>Metazoa</taxon>
        <taxon>Ecdysozoa</taxon>
        <taxon>Arthropoda</taxon>
        <taxon>Crustacea</taxon>
        <taxon>Oligostraca</taxon>
        <taxon>Ostracoda</taxon>
        <taxon>Podocopa</taxon>
        <taxon>Podocopida</taxon>
        <taxon>Cytherocopina</taxon>
        <taxon>Cytheroidea</taxon>
        <taxon>Cytherideidae</taxon>
        <taxon>Cyprideis</taxon>
    </lineage>
</organism>
<evidence type="ECO:0000313" key="9">
    <source>
        <dbReference type="EMBL" id="CAD7234419.1"/>
    </source>
</evidence>
<gene>
    <name evidence="9" type="ORF">CTOB1V02_LOCUS12235</name>
</gene>